<dbReference type="EMBL" id="JBHFFA010000003">
    <property type="protein sequence ID" value="KAL2633713.1"/>
    <property type="molecule type" value="Genomic_DNA"/>
</dbReference>
<protein>
    <submittedName>
        <fullName evidence="3">Uncharacterized protein</fullName>
    </submittedName>
</protein>
<gene>
    <name evidence="3" type="ORF">R1flu_005192</name>
</gene>
<sequence>MICSQSGGQAAGPTNLCVYLEVEQHQRGELGIEDVDVVHRALDVLELWKSFDHVLSHEEMPKSDTSGERRLTYGEFLQVPLVSSENLPRNWERNSAEFPVTRDRWYLLSVRMLQIFSALKRVTCRYSSPGVSNQSLVIMADSDIENLPSGFAASGVTVPSASDMKSTLARQDRPPLVPNASNYSHRGSHVPDSTATETSNNMTTTSTEEQFRSLQHEKVWALQSKGGERVFHRFGSKHFGDSTEKDFPHRRSSVGEIVSSEFKTETEDGGITEEVSADRYLSGGFEMCQLPGEIIDIDREAGFGEDEDFGGEEDLADCKLDDNTEGRPHDDEELTPHERYKHPRFSRDEDCATDCAGLQLSLGVGDADQWEKISTETANPEDEGNSEDTGDKTPADENSADSEWLSLRSSHEDEHLSGRRDFWEERLKVQFEEETLPWKEKRRRKDHPFLHGALTSGNLSLRKNSEHIDHVVRDMITELRLGDDVVRPELGDIATHGPSIFLPETQSTSYKLMVMAFEELLREVEVTGNKNKKELEDVFRAKEEEAESMQRERRTWFEREEELRGRIDSLETQCSRTSDMLSETTRALKVEKERRTDSRRELERLTEELVTEKKLHRETAEKLNSYVTYFAKLENVLATVKSAAKDRDLMSLECLESIINDMNIEFHFNFTHSSEKKMQSDSEYLSSELHRIIMQRDAADAERDMIEERLSTILRETREGHGEMEALWFEREKLLEQKIGCLEAELHHLHCRSKRKETEVMIERRRWADELEKKAVDGPEVTDCAKISVVDEVKLRKEGRKEVTNSASATEPMHDAGCRIGSDDRMYIKVGNLISSMEEVVDNECEDEKIMVQRRKTEEWKRLAEQDKQEMKETEKKLSAALDLVSKLEEDRKEMEGLLAEKSVEVEKLRDCLKSKERDLDVTIQKFTDELKLIDKEVERERKEREQVMELHFASKRQLVSDMKAKEESWEKALEVRNHELQMIADQLKTKQKDVEELQRRTDEEKTLRERTELQLENQKTIMRKEMEEMLADIWRVCEEQKIEAAVGKELLPGGDLSLRRPMWESLWLEYCRSKEVSDNATVSASVLEWEFARGNMGQIEKQVTEAMASIKSLRDEVKAKEEQLLKVKADREREWEKREEVWAHEREKLLDLIKSFQRKELQLNEERQRSEQELTKKMEAFEELRKTESEEAGAIISSLRKTAKELEWCLKRTNDLSLRRLKLPGPSGALRDNIFRMPDENNELVQVHTSYSKQLDRYIFDLENRREPAERDSILLDRKLEAEADESAKERDGWINNVEQAANEFHTTPGSGGDFSLILGIDDERHLSPQVSRERNLSSRASGSRRSLRRVVAPLERGMCLTLNGMHTFTKESSGSEEAEGNLAIWQPESHKSWMSDEMQSYPNSPTRGYRTAPPTPTRRSQKWLVDASWLEQVRKEHASLRQQLENERQRVSALARVEAENRWIEAAIGRALELKRESDTKAAEMQRKLNAMETWLSTKKMGRNKS</sequence>
<feature type="coiled-coil region" evidence="1">
    <location>
        <begin position="857"/>
        <end position="951"/>
    </location>
</feature>
<dbReference type="Proteomes" id="UP001605036">
    <property type="component" value="Unassembled WGS sequence"/>
</dbReference>
<accession>A0ABD1YT23</accession>
<evidence type="ECO:0000256" key="1">
    <source>
        <dbReference type="SAM" id="Coils"/>
    </source>
</evidence>
<feature type="compositionally biased region" description="Basic and acidic residues" evidence="2">
    <location>
        <begin position="316"/>
        <end position="338"/>
    </location>
</feature>
<keyword evidence="1" id="KW-0175">Coiled coil</keyword>
<evidence type="ECO:0000313" key="3">
    <source>
        <dbReference type="EMBL" id="KAL2633713.1"/>
    </source>
</evidence>
<comment type="caution">
    <text evidence="3">The sequence shown here is derived from an EMBL/GenBank/DDBJ whole genome shotgun (WGS) entry which is preliminary data.</text>
</comment>
<feature type="region of interest" description="Disordered" evidence="2">
    <location>
        <begin position="1395"/>
        <end position="1422"/>
    </location>
</feature>
<feature type="region of interest" description="Disordered" evidence="2">
    <location>
        <begin position="375"/>
        <end position="411"/>
    </location>
</feature>
<reference evidence="3 4" key="1">
    <citation type="submission" date="2024-09" db="EMBL/GenBank/DDBJ databases">
        <title>Chromosome-scale assembly of Riccia fluitans.</title>
        <authorList>
            <person name="Paukszto L."/>
            <person name="Sawicki J."/>
            <person name="Karawczyk K."/>
            <person name="Piernik-Szablinska J."/>
            <person name="Szczecinska M."/>
            <person name="Mazdziarz M."/>
        </authorList>
    </citation>
    <scope>NUCLEOTIDE SEQUENCE [LARGE SCALE GENOMIC DNA]</scope>
    <source>
        <strain evidence="3">Rf_01</strain>
        <tissue evidence="3">Aerial parts of the thallus</tissue>
    </source>
</reference>
<feature type="coiled-coil region" evidence="1">
    <location>
        <begin position="588"/>
        <end position="622"/>
    </location>
</feature>
<name>A0ABD1YT23_9MARC</name>
<proteinExistence type="predicted"/>
<feature type="region of interest" description="Disordered" evidence="2">
    <location>
        <begin position="171"/>
        <end position="201"/>
    </location>
</feature>
<evidence type="ECO:0000256" key="2">
    <source>
        <dbReference type="SAM" id="MobiDB-lite"/>
    </source>
</evidence>
<feature type="coiled-coil region" evidence="1">
    <location>
        <begin position="1432"/>
        <end position="1459"/>
    </location>
</feature>
<evidence type="ECO:0000313" key="4">
    <source>
        <dbReference type="Proteomes" id="UP001605036"/>
    </source>
</evidence>
<keyword evidence="4" id="KW-1185">Reference proteome</keyword>
<feature type="coiled-coil region" evidence="1">
    <location>
        <begin position="1097"/>
        <end position="1192"/>
    </location>
</feature>
<organism evidence="3 4">
    <name type="scientific">Riccia fluitans</name>
    <dbReference type="NCBI Taxonomy" id="41844"/>
    <lineage>
        <taxon>Eukaryota</taxon>
        <taxon>Viridiplantae</taxon>
        <taxon>Streptophyta</taxon>
        <taxon>Embryophyta</taxon>
        <taxon>Marchantiophyta</taxon>
        <taxon>Marchantiopsida</taxon>
        <taxon>Marchantiidae</taxon>
        <taxon>Marchantiales</taxon>
        <taxon>Ricciaceae</taxon>
        <taxon>Riccia</taxon>
    </lineage>
</organism>
<feature type="region of interest" description="Disordered" evidence="2">
    <location>
        <begin position="303"/>
        <end position="346"/>
    </location>
</feature>
<feature type="coiled-coil region" evidence="1">
    <location>
        <begin position="981"/>
        <end position="1029"/>
    </location>
</feature>
<feature type="compositionally biased region" description="Polar residues" evidence="2">
    <location>
        <begin position="1399"/>
        <end position="1408"/>
    </location>
</feature>
<feature type="compositionally biased region" description="Acidic residues" evidence="2">
    <location>
        <begin position="303"/>
        <end position="315"/>
    </location>
</feature>
<feature type="compositionally biased region" description="Acidic residues" evidence="2">
    <location>
        <begin position="379"/>
        <end position="388"/>
    </location>
</feature>